<comment type="caution">
    <text evidence="3">The sequence shown here is derived from an EMBL/GenBank/DDBJ whole genome shotgun (WGS) entry which is preliminary data.</text>
</comment>
<dbReference type="RefSeq" id="WP_273174564.1">
    <property type="nucleotide sequence ID" value="NZ_JAAXZR010000027.1"/>
</dbReference>
<gene>
    <name evidence="3" type="ORF">GXW98_08970</name>
</gene>
<evidence type="ECO:0000256" key="1">
    <source>
        <dbReference type="SAM" id="MobiDB-lite"/>
    </source>
</evidence>
<proteinExistence type="predicted"/>
<keyword evidence="2" id="KW-0472">Membrane</keyword>
<dbReference type="EMBL" id="JAAXZR010000027">
    <property type="protein sequence ID" value="NLT80395.1"/>
    <property type="molecule type" value="Genomic_DNA"/>
</dbReference>
<reference evidence="3" key="2">
    <citation type="submission" date="2020-01" db="EMBL/GenBank/DDBJ databases">
        <authorList>
            <person name="Campanaro S."/>
        </authorList>
    </citation>
    <scope>NUCLEOTIDE SEQUENCE</scope>
    <source>
        <strain evidence="3">AS01afH2WH_6</strain>
    </source>
</reference>
<name>A0A971D090_9BIFI</name>
<keyword evidence="2" id="KW-0812">Transmembrane</keyword>
<dbReference type="GO" id="GO:0005886">
    <property type="term" value="C:plasma membrane"/>
    <property type="evidence" value="ECO:0007669"/>
    <property type="project" value="TreeGrafter"/>
</dbReference>
<feature type="transmembrane region" description="Helical" evidence="2">
    <location>
        <begin position="179"/>
        <end position="198"/>
    </location>
</feature>
<sequence length="272" mass="29998">MNPDNTDPQEQDQRLPEFGQYASDQQQSPKAPSDDVPPQYGQRVPEYIPQRTSQSTPQYAQQASAPSTLPQIPPQYDASGNAFGQEPPLYSPWYGIGFGKAIQRFFAKYAIFSGRASRGEVWWMVLFSVIVTTVVLSPLRLISPSVNTWAGYAWELALFIPWLAVGVRRLHDANLSGWWIVLPTLLTHAASIGLDVFVTGRLQNLLEYVAANGTIVGYPGDTQSLIALVLILVCMTAVGGILWIIFMCLNSNASGARFDKPTSEAVGRRQLH</sequence>
<feature type="compositionally biased region" description="Polar residues" evidence="1">
    <location>
        <begin position="50"/>
        <end position="70"/>
    </location>
</feature>
<protein>
    <submittedName>
        <fullName evidence="3">DUF805 domain-containing protein</fullName>
    </submittedName>
</protein>
<evidence type="ECO:0000313" key="3">
    <source>
        <dbReference type="EMBL" id="NLT80395.1"/>
    </source>
</evidence>
<dbReference type="PANTHER" id="PTHR34980">
    <property type="entry name" value="INNER MEMBRANE PROTEIN-RELATED-RELATED"/>
    <property type="match status" value="1"/>
</dbReference>
<dbReference type="InterPro" id="IPR008523">
    <property type="entry name" value="DUF805"/>
</dbReference>
<reference evidence="3" key="1">
    <citation type="journal article" date="2020" name="Biotechnol. Biofuels">
        <title>New insights from the biogas microbiome by comprehensive genome-resolved metagenomics of nearly 1600 species originating from multiple anaerobic digesters.</title>
        <authorList>
            <person name="Campanaro S."/>
            <person name="Treu L."/>
            <person name="Rodriguez-R L.M."/>
            <person name="Kovalovszki A."/>
            <person name="Ziels R.M."/>
            <person name="Maus I."/>
            <person name="Zhu X."/>
            <person name="Kougias P.G."/>
            <person name="Basile A."/>
            <person name="Luo G."/>
            <person name="Schluter A."/>
            <person name="Konstantinidis K.T."/>
            <person name="Angelidaki I."/>
        </authorList>
    </citation>
    <scope>NUCLEOTIDE SEQUENCE</scope>
    <source>
        <strain evidence="3">AS01afH2WH_6</strain>
    </source>
</reference>
<evidence type="ECO:0000313" key="4">
    <source>
        <dbReference type="Proteomes" id="UP000767327"/>
    </source>
</evidence>
<accession>A0A971D090</accession>
<dbReference type="Pfam" id="PF05656">
    <property type="entry name" value="DUF805"/>
    <property type="match status" value="1"/>
</dbReference>
<feature type="transmembrane region" description="Helical" evidence="2">
    <location>
        <begin position="121"/>
        <end position="143"/>
    </location>
</feature>
<feature type="transmembrane region" description="Helical" evidence="2">
    <location>
        <begin position="149"/>
        <end position="167"/>
    </location>
</feature>
<keyword evidence="2" id="KW-1133">Transmembrane helix</keyword>
<evidence type="ECO:0000256" key="2">
    <source>
        <dbReference type="SAM" id="Phobius"/>
    </source>
</evidence>
<feature type="region of interest" description="Disordered" evidence="1">
    <location>
        <begin position="1"/>
        <end position="78"/>
    </location>
</feature>
<dbReference type="Proteomes" id="UP000767327">
    <property type="component" value="Unassembled WGS sequence"/>
</dbReference>
<dbReference type="PANTHER" id="PTHR34980:SF2">
    <property type="entry name" value="INNER MEMBRANE PROTEIN YHAH-RELATED"/>
    <property type="match status" value="1"/>
</dbReference>
<dbReference type="AlphaFoldDB" id="A0A971D090"/>
<feature type="transmembrane region" description="Helical" evidence="2">
    <location>
        <begin position="225"/>
        <end position="249"/>
    </location>
</feature>
<organism evidence="3 4">
    <name type="scientific">Bifidobacterium crudilactis</name>
    <dbReference type="NCBI Taxonomy" id="327277"/>
    <lineage>
        <taxon>Bacteria</taxon>
        <taxon>Bacillati</taxon>
        <taxon>Actinomycetota</taxon>
        <taxon>Actinomycetes</taxon>
        <taxon>Bifidobacteriales</taxon>
        <taxon>Bifidobacteriaceae</taxon>
        <taxon>Bifidobacterium</taxon>
    </lineage>
</organism>